<dbReference type="InterPro" id="IPR036196">
    <property type="entry name" value="Ptyr_pPase_sf"/>
</dbReference>
<organism evidence="7 8">
    <name type="scientific">Alysiella filiformis DSM 16848</name>
    <dbReference type="NCBI Taxonomy" id="1120981"/>
    <lineage>
        <taxon>Bacteria</taxon>
        <taxon>Pseudomonadati</taxon>
        <taxon>Pseudomonadota</taxon>
        <taxon>Betaproteobacteria</taxon>
        <taxon>Neisseriales</taxon>
        <taxon>Neisseriaceae</taxon>
        <taxon>Alysiella</taxon>
    </lineage>
</organism>
<keyword evidence="8" id="KW-1185">Reference proteome</keyword>
<dbReference type="AlphaFoldDB" id="A0A286EEI5"/>
<evidence type="ECO:0000256" key="2">
    <source>
        <dbReference type="ARBA" id="ARBA00013064"/>
    </source>
</evidence>
<accession>A0A286EEI5</accession>
<dbReference type="EC" id="3.1.3.48" evidence="2"/>
<dbReference type="Gene3D" id="3.40.50.2300">
    <property type="match status" value="1"/>
</dbReference>
<dbReference type="SMART" id="SM00226">
    <property type="entry name" value="LMWPc"/>
    <property type="match status" value="1"/>
</dbReference>
<keyword evidence="4" id="KW-0904">Protein phosphatase</keyword>
<comment type="similarity">
    <text evidence="1">Belongs to the low molecular weight phosphotyrosine protein phosphatase family.</text>
</comment>
<feature type="domain" description="Phosphotyrosine protein phosphatase I" evidence="6">
    <location>
        <begin position="2"/>
        <end position="147"/>
    </location>
</feature>
<protein>
    <recommendedName>
        <fullName evidence="2">protein-tyrosine-phosphatase</fullName>
        <ecNumber evidence="2">3.1.3.48</ecNumber>
    </recommendedName>
</protein>
<evidence type="ECO:0000313" key="8">
    <source>
        <dbReference type="Proteomes" id="UP000219669"/>
    </source>
</evidence>
<evidence type="ECO:0000313" key="7">
    <source>
        <dbReference type="EMBL" id="SOD69326.1"/>
    </source>
</evidence>
<dbReference type="Proteomes" id="UP000219669">
    <property type="component" value="Unassembled WGS sequence"/>
</dbReference>
<dbReference type="GO" id="GO:0004725">
    <property type="term" value="F:protein tyrosine phosphatase activity"/>
    <property type="evidence" value="ECO:0007669"/>
    <property type="project" value="UniProtKB-EC"/>
</dbReference>
<dbReference type="PANTHER" id="PTHR11717">
    <property type="entry name" value="LOW MOLECULAR WEIGHT PROTEIN TYROSINE PHOSPHATASE"/>
    <property type="match status" value="1"/>
</dbReference>
<proteinExistence type="inferred from homology"/>
<dbReference type="PANTHER" id="PTHR11717:SF7">
    <property type="entry name" value="LOW MOLECULAR WEIGHT PHOSPHOTYROSINE PROTEIN PHOSPHATASE"/>
    <property type="match status" value="1"/>
</dbReference>
<dbReference type="InterPro" id="IPR017867">
    <property type="entry name" value="Tyr_phospatase_low_mol_wt"/>
</dbReference>
<feature type="active site" description="Nucleophile" evidence="5">
    <location>
        <position position="8"/>
    </location>
</feature>
<feature type="active site" description="Proton donor" evidence="5">
    <location>
        <position position="123"/>
    </location>
</feature>
<dbReference type="CDD" id="cd16343">
    <property type="entry name" value="LMWPTP"/>
    <property type="match status" value="1"/>
</dbReference>
<keyword evidence="3" id="KW-0378">Hydrolase</keyword>
<evidence type="ECO:0000256" key="1">
    <source>
        <dbReference type="ARBA" id="ARBA00011063"/>
    </source>
</evidence>
<dbReference type="SUPFAM" id="SSF52788">
    <property type="entry name" value="Phosphotyrosine protein phosphatases I"/>
    <property type="match status" value="1"/>
</dbReference>
<evidence type="ECO:0000256" key="3">
    <source>
        <dbReference type="ARBA" id="ARBA00022801"/>
    </source>
</evidence>
<reference evidence="7 8" key="1">
    <citation type="submission" date="2017-09" db="EMBL/GenBank/DDBJ databases">
        <authorList>
            <person name="Ehlers B."/>
            <person name="Leendertz F.H."/>
        </authorList>
    </citation>
    <scope>NUCLEOTIDE SEQUENCE [LARGE SCALE GENOMIC DNA]</scope>
    <source>
        <strain evidence="7 8">DSM 16848</strain>
    </source>
</reference>
<evidence type="ECO:0000256" key="4">
    <source>
        <dbReference type="ARBA" id="ARBA00022912"/>
    </source>
</evidence>
<dbReference type="RefSeq" id="WP_097114638.1">
    <property type="nucleotide sequence ID" value="NZ_CP083931.1"/>
</dbReference>
<name>A0A286EEI5_9NEIS</name>
<dbReference type="Pfam" id="PF01451">
    <property type="entry name" value="LMWPc"/>
    <property type="match status" value="1"/>
</dbReference>
<gene>
    <name evidence="7" type="ORF">SAMN02746062_01625</name>
</gene>
<dbReference type="PRINTS" id="PR00719">
    <property type="entry name" value="LMWPTPASE"/>
</dbReference>
<dbReference type="OrthoDB" id="9784339at2"/>
<evidence type="ECO:0000259" key="6">
    <source>
        <dbReference type="SMART" id="SM00226"/>
    </source>
</evidence>
<evidence type="ECO:0000256" key="5">
    <source>
        <dbReference type="PIRSR" id="PIRSR617867-1"/>
    </source>
</evidence>
<feature type="active site" evidence="5">
    <location>
        <position position="14"/>
    </location>
</feature>
<sequence length="153" mass="17311">MKNILFVCLGNICRSPMAEYVFRDMAAQRGIQAACKSAGTSGWHNGETMHCGTADILDGMNIDSRDFVSSQVPDDCMQVYDYVLVMDDNNLRDMQKRFGKNPHKLFKITDLLPENSPHDHVPDPWYTGNFVQTREIVSQCCAILCDKLQKGEM</sequence>
<dbReference type="InterPro" id="IPR023485">
    <property type="entry name" value="Ptyr_pPase"/>
</dbReference>
<dbReference type="EMBL" id="OCNF01000014">
    <property type="protein sequence ID" value="SOD69326.1"/>
    <property type="molecule type" value="Genomic_DNA"/>
</dbReference>
<dbReference type="InterPro" id="IPR050438">
    <property type="entry name" value="LMW_PTPase"/>
</dbReference>